<sequence length="280" mass="32297">MATKLNVIRKLLFSCQKTLFSKIIKNAGRPQFIQKSRLIKQQTPLTKRPWLEFSNRQSQLSKLTKIGNAPGLLLGFGLVYLQNNDLEHENFIGSLHNKFFIREAVDNFLNHQSEDEAELSEQSMSSVECKSTTSFQSEDNKENSDEMQKFFKDSSFLEEVTKENVSKTDNEKQSGSENDWSLLDDIVNSLCEETQSLLTDVRRDYEVVSHVSSAQQETNKNDKGDNSLINSNFRQIQSFNLSSDMCHDTISFKPMEEEFWSLLNYFLENDPDFILKDQGL</sequence>
<organism evidence="2 3">
    <name type="scientific">Dimorphilus gyrociliatus</name>
    <dbReference type="NCBI Taxonomy" id="2664684"/>
    <lineage>
        <taxon>Eukaryota</taxon>
        <taxon>Metazoa</taxon>
        <taxon>Spiralia</taxon>
        <taxon>Lophotrochozoa</taxon>
        <taxon>Annelida</taxon>
        <taxon>Polychaeta</taxon>
        <taxon>Polychaeta incertae sedis</taxon>
        <taxon>Dinophilidae</taxon>
        <taxon>Dimorphilus</taxon>
    </lineage>
</organism>
<evidence type="ECO:0000256" key="1">
    <source>
        <dbReference type="SAM" id="MobiDB-lite"/>
    </source>
</evidence>
<gene>
    <name evidence="2" type="ORF">DGYR_LOCUS5873</name>
</gene>
<reference evidence="2 3" key="1">
    <citation type="submission" date="2020-08" db="EMBL/GenBank/DDBJ databases">
        <authorList>
            <person name="Hejnol A."/>
        </authorList>
    </citation>
    <scope>NUCLEOTIDE SEQUENCE [LARGE SCALE GENOMIC DNA]</scope>
</reference>
<name>A0A7I8VNN1_9ANNE</name>
<accession>A0A7I8VNN1</accession>
<feature type="compositionally biased region" description="Polar residues" evidence="1">
    <location>
        <begin position="120"/>
        <end position="137"/>
    </location>
</feature>
<dbReference type="AlphaFoldDB" id="A0A7I8VNN1"/>
<evidence type="ECO:0000313" key="3">
    <source>
        <dbReference type="Proteomes" id="UP000549394"/>
    </source>
</evidence>
<proteinExistence type="predicted"/>
<dbReference type="Proteomes" id="UP000549394">
    <property type="component" value="Unassembled WGS sequence"/>
</dbReference>
<protein>
    <submittedName>
        <fullName evidence="2">DgyrCDS6123</fullName>
    </submittedName>
</protein>
<evidence type="ECO:0000313" key="2">
    <source>
        <dbReference type="EMBL" id="CAD5117338.1"/>
    </source>
</evidence>
<comment type="caution">
    <text evidence="2">The sequence shown here is derived from an EMBL/GenBank/DDBJ whole genome shotgun (WGS) entry which is preliminary data.</text>
</comment>
<feature type="region of interest" description="Disordered" evidence="1">
    <location>
        <begin position="114"/>
        <end position="144"/>
    </location>
</feature>
<keyword evidence="3" id="KW-1185">Reference proteome</keyword>
<dbReference type="EMBL" id="CAJFCJ010000007">
    <property type="protein sequence ID" value="CAD5117338.1"/>
    <property type="molecule type" value="Genomic_DNA"/>
</dbReference>